<keyword evidence="15" id="KW-1185">Reference proteome</keyword>
<keyword evidence="6 13" id="KW-0479">Metal-binding</keyword>
<dbReference type="Pfam" id="PF00067">
    <property type="entry name" value="p450"/>
    <property type="match status" value="1"/>
</dbReference>
<reference evidence="16" key="1">
    <citation type="submission" date="2022-11" db="UniProtKB">
        <authorList>
            <consortium name="WormBaseParasite"/>
        </authorList>
    </citation>
    <scope>IDENTIFICATION</scope>
</reference>
<comment type="similarity">
    <text evidence="4 14">Belongs to the cytochrome P450 family.</text>
</comment>
<evidence type="ECO:0000256" key="11">
    <source>
        <dbReference type="ARBA" id="ARBA00023033"/>
    </source>
</evidence>
<protein>
    <submittedName>
        <fullName evidence="16">Cytochrome P450</fullName>
    </submittedName>
</protein>
<evidence type="ECO:0000256" key="10">
    <source>
        <dbReference type="ARBA" id="ARBA00023004"/>
    </source>
</evidence>
<dbReference type="WBParaSite" id="PSAMB.scaffold69size87481.g1376.t1">
    <property type="protein sequence ID" value="PSAMB.scaffold69size87481.g1376.t1"/>
    <property type="gene ID" value="PSAMB.scaffold69size87481.g1376"/>
</dbReference>
<dbReference type="GO" id="GO:0020037">
    <property type="term" value="F:heme binding"/>
    <property type="evidence" value="ECO:0007669"/>
    <property type="project" value="InterPro"/>
</dbReference>
<dbReference type="GO" id="GO:0004508">
    <property type="term" value="F:steroid 17-alpha-monooxygenase activity"/>
    <property type="evidence" value="ECO:0007669"/>
    <property type="project" value="TreeGrafter"/>
</dbReference>
<dbReference type="PRINTS" id="PR00385">
    <property type="entry name" value="P450"/>
</dbReference>
<keyword evidence="8" id="KW-0492">Microsome</keyword>
<dbReference type="PROSITE" id="PS00086">
    <property type="entry name" value="CYTOCHROME_P450"/>
    <property type="match status" value="1"/>
</dbReference>
<feature type="binding site" description="axial binding residue" evidence="13">
    <location>
        <position position="442"/>
    </location>
    <ligand>
        <name>heme</name>
        <dbReference type="ChEBI" id="CHEBI:30413"/>
    </ligand>
    <ligandPart>
        <name>Fe</name>
        <dbReference type="ChEBI" id="CHEBI:18248"/>
    </ligandPart>
</feature>
<evidence type="ECO:0000256" key="6">
    <source>
        <dbReference type="ARBA" id="ARBA00022723"/>
    </source>
</evidence>
<dbReference type="Proteomes" id="UP000887566">
    <property type="component" value="Unplaced"/>
</dbReference>
<evidence type="ECO:0000256" key="14">
    <source>
        <dbReference type="RuleBase" id="RU000461"/>
    </source>
</evidence>
<keyword evidence="12" id="KW-0472">Membrane</keyword>
<evidence type="ECO:0000313" key="15">
    <source>
        <dbReference type="Proteomes" id="UP000887566"/>
    </source>
</evidence>
<dbReference type="PANTHER" id="PTHR24289">
    <property type="entry name" value="STEROID 17-ALPHA-HYDROXYLASE/17,20 LYASE"/>
    <property type="match status" value="1"/>
</dbReference>
<dbReference type="GO" id="GO:0005506">
    <property type="term" value="F:iron ion binding"/>
    <property type="evidence" value="ECO:0007669"/>
    <property type="project" value="InterPro"/>
</dbReference>
<dbReference type="InterPro" id="IPR001128">
    <property type="entry name" value="Cyt_P450"/>
</dbReference>
<keyword evidence="9 14" id="KW-0560">Oxidoreductase</keyword>
<evidence type="ECO:0000256" key="2">
    <source>
        <dbReference type="ARBA" id="ARBA00004174"/>
    </source>
</evidence>
<evidence type="ECO:0000256" key="3">
    <source>
        <dbReference type="ARBA" id="ARBA00004406"/>
    </source>
</evidence>
<evidence type="ECO:0000256" key="7">
    <source>
        <dbReference type="ARBA" id="ARBA00022824"/>
    </source>
</evidence>
<dbReference type="FunFam" id="1.10.630.10:FF:000238">
    <property type="entry name" value="Cytochrome P450 2A6"/>
    <property type="match status" value="1"/>
</dbReference>
<name>A0A914X8J5_9BILA</name>
<dbReference type="PRINTS" id="PR00463">
    <property type="entry name" value="EP450I"/>
</dbReference>
<dbReference type="InterPro" id="IPR036396">
    <property type="entry name" value="Cyt_P450_sf"/>
</dbReference>
<comment type="cofactor">
    <cofactor evidence="1 13">
        <name>heme</name>
        <dbReference type="ChEBI" id="CHEBI:30413"/>
    </cofactor>
</comment>
<evidence type="ECO:0000313" key="16">
    <source>
        <dbReference type="WBParaSite" id="PSAMB.scaffold69size87481.g1376.t1"/>
    </source>
</evidence>
<keyword evidence="10 13" id="KW-0408">Iron</keyword>
<dbReference type="SUPFAM" id="SSF48264">
    <property type="entry name" value="Cytochrome P450"/>
    <property type="match status" value="1"/>
</dbReference>
<keyword evidence="11 14" id="KW-0503">Monooxygenase</keyword>
<evidence type="ECO:0000256" key="9">
    <source>
        <dbReference type="ARBA" id="ARBA00023002"/>
    </source>
</evidence>
<accession>A0A914X8J5</accession>
<proteinExistence type="inferred from homology"/>
<keyword evidence="5 13" id="KW-0349">Heme</keyword>
<comment type="subcellular location">
    <subcellularLocation>
        <location evidence="3">Endoplasmic reticulum membrane</location>
        <topology evidence="3">Peripheral membrane protein</topology>
    </subcellularLocation>
    <subcellularLocation>
        <location evidence="2">Microsome membrane</location>
        <topology evidence="2">Peripheral membrane protein</topology>
    </subcellularLocation>
</comment>
<dbReference type="GO" id="GO:0042446">
    <property type="term" value="P:hormone biosynthetic process"/>
    <property type="evidence" value="ECO:0007669"/>
    <property type="project" value="TreeGrafter"/>
</dbReference>
<sequence length="498" mass="55688">MFAWTIVQLVALFWIIYYVWRKLLASRRSTLPQPPGPYGLPLLGYMPFLGKRPHVTLKKLAEKYGEIFQLQIGGQQTVVLGSIETIREAYSKDVFAGRPTTPSIKAFLESGPSRFAMRTANAKWKFLRKVSFKALSLVASSQNSRLEAVVDEAAEGLEAELTAYNGQPFDPQRNIFDCVASVIGSALFGSDFNSKDELLKPVLQLPDRLASFFAVGNLLDTLPFGSVIMRKKIKDFLEAITPVNQVTEKYIGEHVVHCEQEDDIRDVADALAMVAKQTPLDLKQQIGLNDDAIRCSATDLFGAGFATTMETVRWAVNLLAVSPDVQAKARLELEQVCGDQPVQLTDRSSIPYNEAMLIEILRFSSLAPLGLPHSTMDDTTLHGYFIPKNTTILANFYGHHRNAKLFPDPESFKPERFLTNDGSLNMDATQLVIPFSVGKRRCVGENLARQELALIIGRLLQKFQIFQDPNNPVDVHDAYPGFNRRPIKTPIIFRKIVQ</sequence>
<evidence type="ECO:0000256" key="4">
    <source>
        <dbReference type="ARBA" id="ARBA00010617"/>
    </source>
</evidence>
<organism evidence="15 16">
    <name type="scientific">Plectus sambesii</name>
    <dbReference type="NCBI Taxonomy" id="2011161"/>
    <lineage>
        <taxon>Eukaryota</taxon>
        <taxon>Metazoa</taxon>
        <taxon>Ecdysozoa</taxon>
        <taxon>Nematoda</taxon>
        <taxon>Chromadorea</taxon>
        <taxon>Plectida</taxon>
        <taxon>Plectina</taxon>
        <taxon>Plectoidea</taxon>
        <taxon>Plectidae</taxon>
        <taxon>Plectus</taxon>
    </lineage>
</organism>
<dbReference type="GO" id="GO:0042448">
    <property type="term" value="P:progesterone metabolic process"/>
    <property type="evidence" value="ECO:0007669"/>
    <property type="project" value="TreeGrafter"/>
</dbReference>
<evidence type="ECO:0000256" key="12">
    <source>
        <dbReference type="ARBA" id="ARBA00023136"/>
    </source>
</evidence>
<evidence type="ECO:0000256" key="13">
    <source>
        <dbReference type="PIRSR" id="PIRSR602401-1"/>
    </source>
</evidence>
<evidence type="ECO:0000256" key="8">
    <source>
        <dbReference type="ARBA" id="ARBA00022848"/>
    </source>
</evidence>
<dbReference type="Gene3D" id="1.10.630.10">
    <property type="entry name" value="Cytochrome P450"/>
    <property type="match status" value="1"/>
</dbReference>
<dbReference type="GO" id="GO:0005789">
    <property type="term" value="C:endoplasmic reticulum membrane"/>
    <property type="evidence" value="ECO:0007669"/>
    <property type="project" value="UniProtKB-SubCell"/>
</dbReference>
<evidence type="ECO:0000256" key="5">
    <source>
        <dbReference type="ARBA" id="ARBA00022617"/>
    </source>
</evidence>
<dbReference type="PANTHER" id="PTHR24289:SF1">
    <property type="entry name" value="STEROID 17-ALPHA-HYDROXYLASE_17,20 LYASE"/>
    <property type="match status" value="1"/>
</dbReference>
<dbReference type="InterPro" id="IPR002401">
    <property type="entry name" value="Cyt_P450_E_grp-I"/>
</dbReference>
<keyword evidence="7" id="KW-0256">Endoplasmic reticulum</keyword>
<dbReference type="AlphaFoldDB" id="A0A914X8J5"/>
<dbReference type="InterPro" id="IPR017972">
    <property type="entry name" value="Cyt_P450_CS"/>
</dbReference>
<evidence type="ECO:0000256" key="1">
    <source>
        <dbReference type="ARBA" id="ARBA00001971"/>
    </source>
</evidence>